<accession>A0A6I8W5Z6</accession>
<feature type="region of interest" description="Disordered" evidence="1">
    <location>
        <begin position="1"/>
        <end position="112"/>
    </location>
</feature>
<protein>
    <submittedName>
        <fullName evidence="3">Uncharacterized protein</fullName>
    </submittedName>
</protein>
<feature type="compositionally biased region" description="Basic and acidic residues" evidence="1">
    <location>
        <begin position="9"/>
        <end position="38"/>
    </location>
</feature>
<evidence type="ECO:0000313" key="3">
    <source>
        <dbReference type="RefSeq" id="XP_033238768.1"/>
    </source>
</evidence>
<dbReference type="AlphaFoldDB" id="A0A6I8W5Z6"/>
<sequence>MSRNNSVIKRFDRPSGHETGRTLMKKATEETLVRRGDVEDSSPDTILRMHLRRLSSENSHRRGAEGIGMDRALSPNMATGHKSRKLTKVCKTGNHSSTKDRNSGTARVKYSKNSQLRTKICLSCMRKMLSKINTTS</sequence>
<dbReference type="KEGG" id="dpo:26533286"/>
<organism evidence="2 3">
    <name type="scientific">Drosophila pseudoobscura pseudoobscura</name>
    <name type="common">Fruit fly</name>
    <dbReference type="NCBI Taxonomy" id="46245"/>
    <lineage>
        <taxon>Eukaryota</taxon>
        <taxon>Metazoa</taxon>
        <taxon>Ecdysozoa</taxon>
        <taxon>Arthropoda</taxon>
        <taxon>Hexapoda</taxon>
        <taxon>Insecta</taxon>
        <taxon>Pterygota</taxon>
        <taxon>Neoptera</taxon>
        <taxon>Endopterygota</taxon>
        <taxon>Diptera</taxon>
        <taxon>Brachycera</taxon>
        <taxon>Muscomorpha</taxon>
        <taxon>Ephydroidea</taxon>
        <taxon>Drosophilidae</taxon>
        <taxon>Drosophila</taxon>
        <taxon>Sophophora</taxon>
    </lineage>
</organism>
<evidence type="ECO:0000313" key="2">
    <source>
        <dbReference type="Proteomes" id="UP000001819"/>
    </source>
</evidence>
<reference evidence="3" key="1">
    <citation type="submission" date="2025-08" db="UniProtKB">
        <authorList>
            <consortium name="RefSeq"/>
        </authorList>
    </citation>
    <scope>IDENTIFICATION</scope>
    <source>
        <strain evidence="3">MV-25-SWS-2005</strain>
        <tissue evidence="3">Whole body</tissue>
    </source>
</reference>
<proteinExistence type="predicted"/>
<dbReference type="RefSeq" id="XP_033238768.1">
    <property type="nucleotide sequence ID" value="XM_033382877.1"/>
</dbReference>
<dbReference type="InParanoid" id="A0A6I8W5Z6"/>
<name>A0A6I8W5Z6_DROPS</name>
<gene>
    <name evidence="3" type="primary">LOC26533286</name>
</gene>
<evidence type="ECO:0000256" key="1">
    <source>
        <dbReference type="SAM" id="MobiDB-lite"/>
    </source>
</evidence>
<dbReference type="Proteomes" id="UP000001819">
    <property type="component" value="Chromosome X"/>
</dbReference>
<keyword evidence="2" id="KW-1185">Reference proteome</keyword>
<feature type="compositionally biased region" description="Basic and acidic residues" evidence="1">
    <location>
        <begin position="54"/>
        <end position="64"/>
    </location>
</feature>